<dbReference type="RefSeq" id="WP_344932361.1">
    <property type="nucleotide sequence ID" value="NZ_BAABDM010000001.1"/>
</dbReference>
<sequence>MSKSKTMYGISRIDDEVYRTHAWRVSLRRQNSLIVKNFPDKSYGGKGKALIASKAYRDEMIDQYPPTTRQQFCSTPRRHNTSGIPGVYRYAKRYKLKDGCVKELWYWEAHWPDKKPGEFGKATFSIQRFGEQRAKQMAIAARETGVQQLEGVFWACERGGAKVA</sequence>
<name>A0ABP7WCY0_9GAMM</name>
<reference evidence="2" key="1">
    <citation type="journal article" date="2019" name="Int. J. Syst. Evol. Microbiol.">
        <title>The Global Catalogue of Microorganisms (GCM) 10K type strain sequencing project: providing services to taxonomists for standard genome sequencing and annotation.</title>
        <authorList>
            <consortium name="The Broad Institute Genomics Platform"/>
            <consortium name="The Broad Institute Genome Sequencing Center for Infectious Disease"/>
            <person name="Wu L."/>
            <person name="Ma J."/>
        </authorList>
    </citation>
    <scope>NUCLEOTIDE SEQUENCE [LARGE SCALE GENOMIC DNA]</scope>
    <source>
        <strain evidence="2">JCM 17304</strain>
    </source>
</reference>
<dbReference type="Gene3D" id="1.20.5.2050">
    <property type="match status" value="1"/>
</dbReference>
<comment type="caution">
    <text evidence="1">The sequence shown here is derived from an EMBL/GenBank/DDBJ whole genome shotgun (WGS) entry which is preliminary data.</text>
</comment>
<dbReference type="EMBL" id="BAABDM010000001">
    <property type="protein sequence ID" value="GAA4086334.1"/>
    <property type="molecule type" value="Genomic_DNA"/>
</dbReference>
<gene>
    <name evidence="1" type="ORF">GCM10022414_06400</name>
</gene>
<keyword evidence="2" id="KW-1185">Reference proteome</keyword>
<accession>A0ABP7WCY0</accession>
<evidence type="ECO:0008006" key="3">
    <source>
        <dbReference type="Google" id="ProtNLM"/>
    </source>
</evidence>
<organism evidence="1 2">
    <name type="scientific">Zhongshania borealis</name>
    <dbReference type="NCBI Taxonomy" id="889488"/>
    <lineage>
        <taxon>Bacteria</taxon>
        <taxon>Pseudomonadati</taxon>
        <taxon>Pseudomonadota</taxon>
        <taxon>Gammaproteobacteria</taxon>
        <taxon>Cellvibrionales</taxon>
        <taxon>Spongiibacteraceae</taxon>
        <taxon>Zhongshania</taxon>
    </lineage>
</organism>
<dbReference type="Proteomes" id="UP001500392">
    <property type="component" value="Unassembled WGS sequence"/>
</dbReference>
<evidence type="ECO:0000313" key="2">
    <source>
        <dbReference type="Proteomes" id="UP001500392"/>
    </source>
</evidence>
<protein>
    <recommendedName>
        <fullName evidence="3">AP2 domain-containing protein</fullName>
    </recommendedName>
</protein>
<evidence type="ECO:0000313" key="1">
    <source>
        <dbReference type="EMBL" id="GAA4086334.1"/>
    </source>
</evidence>
<proteinExistence type="predicted"/>